<evidence type="ECO:0000256" key="1">
    <source>
        <dbReference type="SAM" id="MobiDB-lite"/>
    </source>
</evidence>
<keyword evidence="3" id="KW-1185">Reference proteome</keyword>
<name>A0ABW4FE01_9PSEU</name>
<evidence type="ECO:0000313" key="2">
    <source>
        <dbReference type="EMBL" id="MFD1528879.1"/>
    </source>
</evidence>
<protein>
    <submittedName>
        <fullName evidence="2">Uncharacterized protein</fullName>
    </submittedName>
</protein>
<dbReference type="Proteomes" id="UP001597145">
    <property type="component" value="Unassembled WGS sequence"/>
</dbReference>
<dbReference type="EMBL" id="JBHUCP010000003">
    <property type="protein sequence ID" value="MFD1528879.1"/>
    <property type="molecule type" value="Genomic_DNA"/>
</dbReference>
<feature type="compositionally biased region" description="Low complexity" evidence="1">
    <location>
        <begin position="62"/>
        <end position="73"/>
    </location>
</feature>
<accession>A0ABW4FE01</accession>
<organism evidence="2 3">
    <name type="scientific">Pseudonocardia aurantiaca</name>
    <dbReference type="NCBI Taxonomy" id="75290"/>
    <lineage>
        <taxon>Bacteria</taxon>
        <taxon>Bacillati</taxon>
        <taxon>Actinomycetota</taxon>
        <taxon>Actinomycetes</taxon>
        <taxon>Pseudonocardiales</taxon>
        <taxon>Pseudonocardiaceae</taxon>
        <taxon>Pseudonocardia</taxon>
    </lineage>
</organism>
<evidence type="ECO:0000313" key="3">
    <source>
        <dbReference type="Proteomes" id="UP001597145"/>
    </source>
</evidence>
<feature type="region of interest" description="Disordered" evidence="1">
    <location>
        <begin position="59"/>
        <end position="81"/>
    </location>
</feature>
<comment type="caution">
    <text evidence="2">The sequence shown here is derived from an EMBL/GenBank/DDBJ whole genome shotgun (WGS) entry which is preliminary data.</text>
</comment>
<sequence length="81" mass="8754">MDTTVVWTLLAVLVAIAIAAPRYGVDSRWMPPGQAPAPPRRGPTVRGDLAALARRARRTFYSSRPRGGSRPSGLEQVSPSR</sequence>
<reference evidence="3" key="1">
    <citation type="journal article" date="2019" name="Int. J. Syst. Evol. Microbiol.">
        <title>The Global Catalogue of Microorganisms (GCM) 10K type strain sequencing project: providing services to taxonomists for standard genome sequencing and annotation.</title>
        <authorList>
            <consortium name="The Broad Institute Genomics Platform"/>
            <consortium name="The Broad Institute Genome Sequencing Center for Infectious Disease"/>
            <person name="Wu L."/>
            <person name="Ma J."/>
        </authorList>
    </citation>
    <scope>NUCLEOTIDE SEQUENCE [LARGE SCALE GENOMIC DNA]</scope>
    <source>
        <strain evidence="3">JCM 12165</strain>
    </source>
</reference>
<dbReference type="RefSeq" id="WP_343984888.1">
    <property type="nucleotide sequence ID" value="NZ_BAAAJG010000025.1"/>
</dbReference>
<proteinExistence type="predicted"/>
<gene>
    <name evidence="2" type="ORF">ACFSCY_05435</name>
</gene>